<dbReference type="GO" id="GO:0046983">
    <property type="term" value="F:protein dimerization activity"/>
    <property type="evidence" value="ECO:0007669"/>
    <property type="project" value="InterPro"/>
</dbReference>
<dbReference type="InterPro" id="IPR036879">
    <property type="entry name" value="TF_MADSbox_sf"/>
</dbReference>
<evidence type="ECO:0000256" key="1">
    <source>
        <dbReference type="ARBA" id="ARBA00004123"/>
    </source>
</evidence>
<dbReference type="InterPro" id="IPR050142">
    <property type="entry name" value="MADS-box/MEF2_TF"/>
</dbReference>
<dbReference type="InterPro" id="IPR033896">
    <property type="entry name" value="MEF2-like_N"/>
</dbReference>
<dbReference type="CDD" id="cd00265">
    <property type="entry name" value="MADS_MEF2_like"/>
    <property type="match status" value="1"/>
</dbReference>
<proteinExistence type="predicted"/>
<evidence type="ECO:0000259" key="8">
    <source>
        <dbReference type="PROSITE" id="PS50066"/>
    </source>
</evidence>
<feature type="coiled-coil region" evidence="6">
    <location>
        <begin position="78"/>
        <end position="142"/>
    </location>
</feature>
<organism evidence="10 11">
    <name type="scientific">Panicum virgatum</name>
    <name type="common">Blackwell switchgrass</name>
    <dbReference type="NCBI Taxonomy" id="38727"/>
    <lineage>
        <taxon>Eukaryota</taxon>
        <taxon>Viridiplantae</taxon>
        <taxon>Streptophyta</taxon>
        <taxon>Embryophyta</taxon>
        <taxon>Tracheophyta</taxon>
        <taxon>Spermatophyta</taxon>
        <taxon>Magnoliopsida</taxon>
        <taxon>Liliopsida</taxon>
        <taxon>Poales</taxon>
        <taxon>Poaceae</taxon>
        <taxon>PACMAD clade</taxon>
        <taxon>Panicoideae</taxon>
        <taxon>Panicodae</taxon>
        <taxon>Paniceae</taxon>
        <taxon>Panicinae</taxon>
        <taxon>Panicum</taxon>
        <taxon>Panicum sect. Hiantes</taxon>
    </lineage>
</organism>
<dbReference type="PROSITE" id="PS50066">
    <property type="entry name" value="MADS_BOX_2"/>
    <property type="match status" value="1"/>
</dbReference>
<protein>
    <submittedName>
        <fullName evidence="10">Uncharacterized protein</fullName>
    </submittedName>
</protein>
<evidence type="ECO:0000313" key="10">
    <source>
        <dbReference type="EMBL" id="KAG2611914.1"/>
    </source>
</evidence>
<evidence type="ECO:0000256" key="7">
    <source>
        <dbReference type="SAM" id="MobiDB-lite"/>
    </source>
</evidence>
<comment type="subcellular location">
    <subcellularLocation>
        <location evidence="1">Nucleus</location>
    </subcellularLocation>
</comment>
<keyword evidence="4" id="KW-0804">Transcription</keyword>
<sequence>MVRGKTVIKRIENETNRQVTFSKRRAGLFKKARELAILCDAEVGVLVFSRAGRLYEFSNTSMTSIVERYQHMTEGNQLMSASTEAKFWQAEATNLRQQLHNLQENHMQLLGQNLSGMEVEDLKRLENLLEMSLREIRRKKDQQIIDKIEELNKKENILHQKNEEIYHKFDIVRQENLNLQKKAEHGQGVDGEDTSSATSYNIAGPDWDIPLVRLELGQPQHVAKEQPEAPTLWNNRRRTY</sequence>
<dbReference type="GO" id="GO:0000977">
    <property type="term" value="F:RNA polymerase II transcription regulatory region sequence-specific DNA binding"/>
    <property type="evidence" value="ECO:0007669"/>
    <property type="project" value="InterPro"/>
</dbReference>
<dbReference type="Pfam" id="PF01486">
    <property type="entry name" value="K-box"/>
    <property type="match status" value="1"/>
</dbReference>
<dbReference type="PRINTS" id="PR00404">
    <property type="entry name" value="MADSDOMAIN"/>
</dbReference>
<evidence type="ECO:0000256" key="3">
    <source>
        <dbReference type="ARBA" id="ARBA00023125"/>
    </source>
</evidence>
<dbReference type="Gene3D" id="3.40.1810.10">
    <property type="entry name" value="Transcription factor, MADS-box"/>
    <property type="match status" value="1"/>
</dbReference>
<keyword evidence="2" id="KW-0805">Transcription regulation</keyword>
<dbReference type="Pfam" id="PF00319">
    <property type="entry name" value="SRF-TF"/>
    <property type="match status" value="1"/>
</dbReference>
<gene>
    <name evidence="10" type="ORF">PVAP13_4KG082400</name>
</gene>
<dbReference type="Proteomes" id="UP000823388">
    <property type="component" value="Chromosome 4K"/>
</dbReference>
<dbReference type="GO" id="GO:0005634">
    <property type="term" value="C:nucleus"/>
    <property type="evidence" value="ECO:0007669"/>
    <property type="project" value="UniProtKB-SubCell"/>
</dbReference>
<evidence type="ECO:0000256" key="5">
    <source>
        <dbReference type="ARBA" id="ARBA00023242"/>
    </source>
</evidence>
<dbReference type="EMBL" id="CM029043">
    <property type="protein sequence ID" value="KAG2611913.1"/>
    <property type="molecule type" value="Genomic_DNA"/>
</dbReference>
<dbReference type="InterPro" id="IPR002487">
    <property type="entry name" value="TF_Kbox"/>
</dbReference>
<keyword evidence="5" id="KW-0539">Nucleus</keyword>
<dbReference type="PANTHER" id="PTHR48019">
    <property type="entry name" value="SERUM RESPONSE FACTOR HOMOLOG"/>
    <property type="match status" value="1"/>
</dbReference>
<evidence type="ECO:0000259" key="9">
    <source>
        <dbReference type="PROSITE" id="PS51297"/>
    </source>
</evidence>
<dbReference type="GO" id="GO:0045944">
    <property type="term" value="P:positive regulation of transcription by RNA polymerase II"/>
    <property type="evidence" value="ECO:0007669"/>
    <property type="project" value="InterPro"/>
</dbReference>
<reference evidence="10" key="1">
    <citation type="submission" date="2020-05" db="EMBL/GenBank/DDBJ databases">
        <title>WGS assembly of Panicum virgatum.</title>
        <authorList>
            <person name="Lovell J.T."/>
            <person name="Jenkins J."/>
            <person name="Shu S."/>
            <person name="Juenger T.E."/>
            <person name="Schmutz J."/>
        </authorList>
    </citation>
    <scope>NUCLEOTIDE SEQUENCE</scope>
    <source>
        <strain evidence="10">AP13</strain>
    </source>
</reference>
<evidence type="ECO:0000313" key="11">
    <source>
        <dbReference type="Proteomes" id="UP000823388"/>
    </source>
</evidence>
<accession>A0A8T0TSZ9</accession>
<dbReference type="AlphaFoldDB" id="A0A8T0TSZ9"/>
<feature type="region of interest" description="Disordered" evidence="7">
    <location>
        <begin position="221"/>
        <end position="240"/>
    </location>
</feature>
<comment type="caution">
    <text evidence="10">The sequence shown here is derived from an EMBL/GenBank/DDBJ whole genome shotgun (WGS) entry which is preliminary data.</text>
</comment>
<dbReference type="SUPFAM" id="SSF55455">
    <property type="entry name" value="SRF-like"/>
    <property type="match status" value="1"/>
</dbReference>
<dbReference type="GO" id="GO:0003700">
    <property type="term" value="F:DNA-binding transcription factor activity"/>
    <property type="evidence" value="ECO:0007669"/>
    <property type="project" value="InterPro"/>
</dbReference>
<dbReference type="PROSITE" id="PS51297">
    <property type="entry name" value="K_BOX"/>
    <property type="match status" value="1"/>
</dbReference>
<evidence type="ECO:0000256" key="4">
    <source>
        <dbReference type="ARBA" id="ARBA00023163"/>
    </source>
</evidence>
<feature type="domain" description="K-box" evidence="9">
    <location>
        <begin position="85"/>
        <end position="175"/>
    </location>
</feature>
<dbReference type="EMBL" id="CM029043">
    <property type="protein sequence ID" value="KAG2611914.1"/>
    <property type="molecule type" value="Genomic_DNA"/>
</dbReference>
<name>A0A8T0TSZ9_PANVG</name>
<keyword evidence="6" id="KW-0175">Coiled coil</keyword>
<dbReference type="InterPro" id="IPR002100">
    <property type="entry name" value="TF_MADSbox"/>
</dbReference>
<keyword evidence="11" id="KW-1185">Reference proteome</keyword>
<evidence type="ECO:0000256" key="6">
    <source>
        <dbReference type="SAM" id="Coils"/>
    </source>
</evidence>
<dbReference type="SMART" id="SM00432">
    <property type="entry name" value="MADS"/>
    <property type="match status" value="1"/>
</dbReference>
<dbReference type="FunFam" id="3.40.1810.10:FF:000006">
    <property type="entry name" value="Agamous-like MADS-box protein AGL62"/>
    <property type="match status" value="1"/>
</dbReference>
<feature type="domain" description="MADS-box" evidence="8">
    <location>
        <begin position="1"/>
        <end position="61"/>
    </location>
</feature>
<keyword evidence="3" id="KW-0238">DNA-binding</keyword>
<dbReference type="PROSITE" id="PS00350">
    <property type="entry name" value="MADS_BOX_1"/>
    <property type="match status" value="1"/>
</dbReference>
<evidence type="ECO:0000256" key="2">
    <source>
        <dbReference type="ARBA" id="ARBA00023015"/>
    </source>
</evidence>